<proteinExistence type="predicted"/>
<feature type="compositionally biased region" description="Acidic residues" evidence="1">
    <location>
        <begin position="347"/>
        <end position="357"/>
    </location>
</feature>
<feature type="region of interest" description="Disordered" evidence="1">
    <location>
        <begin position="281"/>
        <end position="364"/>
    </location>
</feature>
<dbReference type="AlphaFoldDB" id="A0A1E7F1Y0"/>
<feature type="region of interest" description="Disordered" evidence="1">
    <location>
        <begin position="121"/>
        <end position="202"/>
    </location>
</feature>
<sequence length="563" mass="61988">MNNNNNKDCHRTAVLDVDAYNNRGSNGEGYSSLAPPPLIAADTAHLSDSISAFFADLFEERHRRGRASGSGSGSGSRIAADTIATIEIVPDNAKLRSTAQRSVYFPSLKQDKERKSINRWHSIDSQNQSHNQNRGQRSSSSSMRLSSQLLPTVNSQTVEGNGQQKQCQHNTTNNTPPRRRLSTSLSPTPPSRRRSRDNRFLSPVRRIEKQIGSSLHTFIKSDFGMMRNDRAKIINPATTQMNQNEIDRSSAHSSSSFSSAGSLHWEKFSSSITTVPYALRSQHTTSSSSSSTPSLSSSSRRDDDDVDIDADIGDENNNEEEEGGEIWQLLQSDELSPTQPVRRKSFEDDDDDDDDNEKDNSEQVAAVDALIKKVRNLSAQEVGVASFPSVPGRQQRGGGGGGGINDRIHNSSKRRYYGMRRRRSPVNSMRRKRSPVPTSTGTRAIRSSLTHTNPTNSKVITGGMPVVNQPSPPDVHVLPPPPPPRLLQSIDTRPQTQPASGYGNVVGGGNYENYADDDDINAAMVPSLIEASRRRRISNANKFLSIKHEIFIDDDHDNDACKS</sequence>
<feature type="compositionally biased region" description="Gly residues" evidence="1">
    <location>
        <begin position="395"/>
        <end position="404"/>
    </location>
</feature>
<gene>
    <name evidence="2" type="ORF">FRACYDRAFT_244374</name>
</gene>
<name>A0A1E7F1Y0_9STRA</name>
<feature type="compositionally biased region" description="Low complexity" evidence="1">
    <location>
        <begin position="281"/>
        <end position="298"/>
    </location>
</feature>
<organism evidence="2 3">
    <name type="scientific">Fragilariopsis cylindrus CCMP1102</name>
    <dbReference type="NCBI Taxonomy" id="635003"/>
    <lineage>
        <taxon>Eukaryota</taxon>
        <taxon>Sar</taxon>
        <taxon>Stramenopiles</taxon>
        <taxon>Ochrophyta</taxon>
        <taxon>Bacillariophyta</taxon>
        <taxon>Bacillariophyceae</taxon>
        <taxon>Bacillariophycidae</taxon>
        <taxon>Bacillariales</taxon>
        <taxon>Bacillariaceae</taxon>
        <taxon>Fragilariopsis</taxon>
    </lineage>
</organism>
<evidence type="ECO:0000313" key="2">
    <source>
        <dbReference type="EMBL" id="OEU12114.1"/>
    </source>
</evidence>
<feature type="compositionally biased region" description="Polar residues" evidence="1">
    <location>
        <begin position="329"/>
        <end position="339"/>
    </location>
</feature>
<feature type="region of interest" description="Disordered" evidence="1">
    <location>
        <begin position="237"/>
        <end position="259"/>
    </location>
</feature>
<reference evidence="2 3" key="1">
    <citation type="submission" date="2016-09" db="EMBL/GenBank/DDBJ databases">
        <title>Extensive genetic diversity and differential bi-allelic expression allows diatom success in the polar Southern Ocean.</title>
        <authorList>
            <consortium name="DOE Joint Genome Institute"/>
            <person name="Mock T."/>
            <person name="Otillar R.P."/>
            <person name="Strauss J."/>
            <person name="Dupont C."/>
            <person name="Frickenhaus S."/>
            <person name="Maumus F."/>
            <person name="Mcmullan M."/>
            <person name="Sanges R."/>
            <person name="Schmutz J."/>
            <person name="Toseland A."/>
            <person name="Valas R."/>
            <person name="Veluchamy A."/>
            <person name="Ward B.J."/>
            <person name="Allen A."/>
            <person name="Barry K."/>
            <person name="Falciatore A."/>
            <person name="Ferrante M."/>
            <person name="Fortunato A.E."/>
            <person name="Gloeckner G."/>
            <person name="Gruber A."/>
            <person name="Hipkin R."/>
            <person name="Janech M."/>
            <person name="Kroth P."/>
            <person name="Leese F."/>
            <person name="Lindquist E."/>
            <person name="Lyon B.R."/>
            <person name="Martin J."/>
            <person name="Mayer C."/>
            <person name="Parker M."/>
            <person name="Quesneville H."/>
            <person name="Raymond J."/>
            <person name="Uhlig C."/>
            <person name="Valentin K.U."/>
            <person name="Worden A.Z."/>
            <person name="Armbrust E.V."/>
            <person name="Bowler C."/>
            <person name="Green B."/>
            <person name="Moulton V."/>
            <person name="Van Oosterhout C."/>
            <person name="Grigoriev I."/>
        </authorList>
    </citation>
    <scope>NUCLEOTIDE SEQUENCE [LARGE SCALE GENOMIC DNA]</scope>
    <source>
        <strain evidence="2 3">CCMP1102</strain>
    </source>
</reference>
<evidence type="ECO:0000313" key="3">
    <source>
        <dbReference type="Proteomes" id="UP000095751"/>
    </source>
</evidence>
<feature type="compositionally biased region" description="Polar residues" evidence="1">
    <location>
        <begin position="436"/>
        <end position="459"/>
    </location>
</feature>
<feature type="compositionally biased region" description="Polar residues" evidence="1">
    <location>
        <begin position="151"/>
        <end position="174"/>
    </location>
</feature>
<feature type="compositionally biased region" description="Low complexity" evidence="1">
    <location>
        <begin position="125"/>
        <end position="150"/>
    </location>
</feature>
<feature type="compositionally biased region" description="Basic residues" evidence="1">
    <location>
        <begin position="410"/>
        <end position="434"/>
    </location>
</feature>
<dbReference type="InParanoid" id="A0A1E7F1Y0"/>
<dbReference type="Proteomes" id="UP000095751">
    <property type="component" value="Unassembled WGS sequence"/>
</dbReference>
<evidence type="ECO:0000256" key="1">
    <source>
        <dbReference type="SAM" id="MobiDB-lite"/>
    </source>
</evidence>
<dbReference type="KEGG" id="fcy:FRACYDRAFT_244374"/>
<accession>A0A1E7F1Y0</accession>
<keyword evidence="3" id="KW-1185">Reference proteome</keyword>
<protein>
    <submittedName>
        <fullName evidence="2">Uncharacterized protein</fullName>
    </submittedName>
</protein>
<dbReference type="EMBL" id="KV784365">
    <property type="protein sequence ID" value="OEU12114.1"/>
    <property type="molecule type" value="Genomic_DNA"/>
</dbReference>
<feature type="region of interest" description="Disordered" evidence="1">
    <location>
        <begin position="386"/>
        <end position="472"/>
    </location>
</feature>
<feature type="compositionally biased region" description="Acidic residues" evidence="1">
    <location>
        <begin position="304"/>
        <end position="324"/>
    </location>
</feature>